<dbReference type="RefSeq" id="WP_163950815.1">
    <property type="nucleotide sequence ID" value="NZ_JAAFZH010000007.1"/>
</dbReference>
<dbReference type="Proteomes" id="UP000474175">
    <property type="component" value="Unassembled WGS sequence"/>
</dbReference>
<dbReference type="Pfam" id="PF12833">
    <property type="entry name" value="HTH_18"/>
    <property type="match status" value="1"/>
</dbReference>
<keyword evidence="6" id="KW-1185">Reference proteome</keyword>
<evidence type="ECO:0000256" key="2">
    <source>
        <dbReference type="ARBA" id="ARBA00023125"/>
    </source>
</evidence>
<dbReference type="GO" id="GO:0043565">
    <property type="term" value="F:sequence-specific DNA binding"/>
    <property type="evidence" value="ECO:0007669"/>
    <property type="project" value="InterPro"/>
</dbReference>
<dbReference type="InterPro" id="IPR020449">
    <property type="entry name" value="Tscrpt_reg_AraC-type_HTH"/>
</dbReference>
<keyword evidence="1" id="KW-0805">Transcription regulation</keyword>
<evidence type="ECO:0000256" key="1">
    <source>
        <dbReference type="ARBA" id="ARBA00023015"/>
    </source>
</evidence>
<dbReference type="SUPFAM" id="SSF46689">
    <property type="entry name" value="Homeodomain-like"/>
    <property type="match status" value="1"/>
</dbReference>
<dbReference type="PRINTS" id="PR00032">
    <property type="entry name" value="HTHARAC"/>
</dbReference>
<dbReference type="InterPro" id="IPR018060">
    <property type="entry name" value="HTH_AraC"/>
</dbReference>
<dbReference type="PROSITE" id="PS01124">
    <property type="entry name" value="HTH_ARAC_FAMILY_2"/>
    <property type="match status" value="1"/>
</dbReference>
<dbReference type="InterPro" id="IPR009057">
    <property type="entry name" value="Homeodomain-like_sf"/>
</dbReference>
<dbReference type="InterPro" id="IPR037923">
    <property type="entry name" value="HTH-like"/>
</dbReference>
<keyword evidence="3" id="KW-0804">Transcription</keyword>
<gene>
    <name evidence="5" type="ORF">GK108_16670</name>
</gene>
<keyword evidence="2" id="KW-0238">DNA-binding</keyword>
<dbReference type="EMBL" id="JAAFZH010000007">
    <property type="protein sequence ID" value="NDU96517.1"/>
    <property type="molecule type" value="Genomic_DNA"/>
</dbReference>
<evidence type="ECO:0000313" key="6">
    <source>
        <dbReference type="Proteomes" id="UP000474175"/>
    </source>
</evidence>
<dbReference type="PANTHER" id="PTHR43280:SF32">
    <property type="entry name" value="TRANSCRIPTIONAL REGULATORY PROTEIN"/>
    <property type="match status" value="1"/>
</dbReference>
<dbReference type="Gene3D" id="1.10.10.60">
    <property type="entry name" value="Homeodomain-like"/>
    <property type="match status" value="2"/>
</dbReference>
<dbReference type="SMART" id="SM00342">
    <property type="entry name" value="HTH_ARAC"/>
    <property type="match status" value="1"/>
</dbReference>
<evidence type="ECO:0000313" key="5">
    <source>
        <dbReference type="EMBL" id="NDU96517.1"/>
    </source>
</evidence>
<name>A0A6L9LAJ6_9BACT</name>
<protein>
    <submittedName>
        <fullName evidence="5">Helix-turn-helix transcriptional regulator</fullName>
    </submittedName>
</protein>
<evidence type="ECO:0000259" key="4">
    <source>
        <dbReference type="PROSITE" id="PS01124"/>
    </source>
</evidence>
<feature type="domain" description="HTH araC/xylS-type" evidence="4">
    <location>
        <begin position="218"/>
        <end position="310"/>
    </location>
</feature>
<sequence length="314" mass="36473">MKPLTLDAKKIDTLRDLPEMIPVFREFYEDWTVRVFNREQHECRNYLSPNRRNFYKILLITKGIGLFTTGMNSYYIDTPTILFIHPNDIISWKNLSPSEVGGYYVLFKKDFVQEHGLLKVAIEKYGLFTQTNKQVVRLSDEKTVAINTLFERMKAEELANASFQEEAIQAYLQLLLVESARHADFPAPDQLSTDAVTSDYHYIYQFFRQLEQEAAQINYDRPIRLKTAKEFAADLAIHPNYLNALLKKYTGENVSSHIKNRLLEEAKVLLLQTEWTLQEIGTSIGFAEQPNFSQFFKKNTGLTPSAFRKMRQGS</sequence>
<organism evidence="5 6">
    <name type="scientific">Spirosoma terrae</name>
    <dbReference type="NCBI Taxonomy" id="1968276"/>
    <lineage>
        <taxon>Bacteria</taxon>
        <taxon>Pseudomonadati</taxon>
        <taxon>Bacteroidota</taxon>
        <taxon>Cytophagia</taxon>
        <taxon>Cytophagales</taxon>
        <taxon>Cytophagaceae</taxon>
        <taxon>Spirosoma</taxon>
    </lineage>
</organism>
<accession>A0A6L9LAJ6</accession>
<reference evidence="5 6" key="1">
    <citation type="submission" date="2020-02" db="EMBL/GenBank/DDBJ databases">
        <title>Draft genome sequence of two Spirosoma agri KCTC 52727 and Spirosoma terrae KCTC 52035.</title>
        <authorList>
            <person name="Rojas J."/>
            <person name="Ambika Manirajan B."/>
            <person name="Suarez C."/>
            <person name="Ratering S."/>
            <person name="Schnell S."/>
        </authorList>
    </citation>
    <scope>NUCLEOTIDE SEQUENCE [LARGE SCALE GENOMIC DNA]</scope>
    <source>
        <strain evidence="5 6">KCTC 52035</strain>
    </source>
</reference>
<evidence type="ECO:0000256" key="3">
    <source>
        <dbReference type="ARBA" id="ARBA00023163"/>
    </source>
</evidence>
<dbReference type="GO" id="GO:0003700">
    <property type="term" value="F:DNA-binding transcription factor activity"/>
    <property type="evidence" value="ECO:0007669"/>
    <property type="project" value="InterPro"/>
</dbReference>
<dbReference type="SUPFAM" id="SSF51215">
    <property type="entry name" value="Regulatory protein AraC"/>
    <property type="match status" value="1"/>
</dbReference>
<dbReference type="PANTHER" id="PTHR43280">
    <property type="entry name" value="ARAC-FAMILY TRANSCRIPTIONAL REGULATOR"/>
    <property type="match status" value="1"/>
</dbReference>
<proteinExistence type="predicted"/>
<comment type="caution">
    <text evidence="5">The sequence shown here is derived from an EMBL/GenBank/DDBJ whole genome shotgun (WGS) entry which is preliminary data.</text>
</comment>
<dbReference type="AlphaFoldDB" id="A0A6L9LAJ6"/>